<evidence type="ECO:0000313" key="10">
    <source>
        <dbReference type="EMBL" id="KAF6205570.1"/>
    </source>
</evidence>
<proteinExistence type="predicted"/>
<evidence type="ECO:0000256" key="5">
    <source>
        <dbReference type="ARBA" id="ARBA00022825"/>
    </source>
</evidence>
<dbReference type="InterPro" id="IPR001254">
    <property type="entry name" value="Trypsin_dom"/>
</dbReference>
<dbReference type="SMART" id="SM00020">
    <property type="entry name" value="Tryp_SPc"/>
    <property type="match status" value="1"/>
</dbReference>
<reference evidence="10" key="1">
    <citation type="journal article" date="2021" name="Mol. Ecol. Resour.">
        <title>Apolygus lucorum genome provides insights into omnivorousness and mesophyll feeding.</title>
        <authorList>
            <person name="Liu Y."/>
            <person name="Liu H."/>
            <person name="Wang H."/>
            <person name="Huang T."/>
            <person name="Liu B."/>
            <person name="Yang B."/>
            <person name="Yin L."/>
            <person name="Li B."/>
            <person name="Zhang Y."/>
            <person name="Zhang S."/>
            <person name="Jiang F."/>
            <person name="Zhang X."/>
            <person name="Ren Y."/>
            <person name="Wang B."/>
            <person name="Wang S."/>
            <person name="Lu Y."/>
            <person name="Wu K."/>
            <person name="Fan W."/>
            <person name="Wang G."/>
        </authorList>
    </citation>
    <scope>NUCLEOTIDE SEQUENCE</scope>
    <source>
        <strain evidence="10">12Hb</strain>
    </source>
</reference>
<dbReference type="EC" id="3.4.21.1" evidence="8"/>
<evidence type="ECO:0000256" key="4">
    <source>
        <dbReference type="ARBA" id="ARBA00022801"/>
    </source>
</evidence>
<dbReference type="PRINTS" id="PR00722">
    <property type="entry name" value="CHYMOTRYPSIN"/>
</dbReference>
<evidence type="ECO:0000256" key="6">
    <source>
        <dbReference type="ARBA" id="ARBA00023145"/>
    </source>
</evidence>
<dbReference type="OrthoDB" id="10059102at2759"/>
<dbReference type="SUPFAM" id="SSF50494">
    <property type="entry name" value="Trypsin-like serine proteases"/>
    <property type="match status" value="1"/>
</dbReference>
<keyword evidence="3" id="KW-0645">Protease</keyword>
<evidence type="ECO:0000256" key="2">
    <source>
        <dbReference type="ARBA" id="ARBA00022525"/>
    </source>
</evidence>
<organism evidence="10 11">
    <name type="scientific">Apolygus lucorum</name>
    <name type="common">Small green plant bug</name>
    <name type="synonym">Lygocoris lucorum</name>
    <dbReference type="NCBI Taxonomy" id="248454"/>
    <lineage>
        <taxon>Eukaryota</taxon>
        <taxon>Metazoa</taxon>
        <taxon>Ecdysozoa</taxon>
        <taxon>Arthropoda</taxon>
        <taxon>Hexapoda</taxon>
        <taxon>Insecta</taxon>
        <taxon>Pterygota</taxon>
        <taxon>Neoptera</taxon>
        <taxon>Paraneoptera</taxon>
        <taxon>Hemiptera</taxon>
        <taxon>Heteroptera</taxon>
        <taxon>Panheteroptera</taxon>
        <taxon>Cimicomorpha</taxon>
        <taxon>Miridae</taxon>
        <taxon>Mirini</taxon>
        <taxon>Apolygus</taxon>
    </lineage>
</organism>
<feature type="domain" description="Peptidase S1" evidence="9">
    <location>
        <begin position="1"/>
        <end position="347"/>
    </location>
</feature>
<comment type="subcellular location">
    <subcellularLocation>
        <location evidence="1">Secreted</location>
        <location evidence="1">Extracellular space</location>
    </subcellularLocation>
</comment>
<comment type="caution">
    <text evidence="10">The sequence shown here is derived from an EMBL/GenBank/DDBJ whole genome shotgun (WGS) entry which is preliminary data.</text>
</comment>
<dbReference type="PANTHER" id="PTHR24250:SF65">
    <property type="entry name" value="CHYMOTRYPSINOGEN B"/>
    <property type="match status" value="1"/>
</dbReference>
<dbReference type="PANTHER" id="PTHR24250">
    <property type="entry name" value="CHYMOTRYPSIN-RELATED"/>
    <property type="match status" value="1"/>
</dbReference>
<dbReference type="PROSITE" id="PS00135">
    <property type="entry name" value="TRYPSIN_SER"/>
    <property type="match status" value="1"/>
</dbReference>
<evidence type="ECO:0000256" key="7">
    <source>
        <dbReference type="ARBA" id="ARBA00023157"/>
    </source>
</evidence>
<keyword evidence="7" id="KW-1015">Disulfide bond</keyword>
<dbReference type="GO" id="GO:0005576">
    <property type="term" value="C:extracellular region"/>
    <property type="evidence" value="ECO:0007669"/>
    <property type="project" value="UniProtKB-SubCell"/>
</dbReference>
<evidence type="ECO:0000259" key="9">
    <source>
        <dbReference type="PROSITE" id="PS50240"/>
    </source>
</evidence>
<dbReference type="InterPro" id="IPR033116">
    <property type="entry name" value="TRYPSIN_SER"/>
</dbReference>
<evidence type="ECO:0000313" key="11">
    <source>
        <dbReference type="Proteomes" id="UP000466442"/>
    </source>
</evidence>
<dbReference type="Pfam" id="PF00089">
    <property type="entry name" value="Trypsin"/>
    <property type="match status" value="1"/>
</dbReference>
<protein>
    <recommendedName>
        <fullName evidence="8">chymotrypsin</fullName>
        <ecNumber evidence="8">3.4.21.1</ecNumber>
    </recommendedName>
</protein>
<keyword evidence="4" id="KW-0378">Hydrolase</keyword>
<evidence type="ECO:0000256" key="1">
    <source>
        <dbReference type="ARBA" id="ARBA00004239"/>
    </source>
</evidence>
<name>A0A8S9X8Y6_APOLU</name>
<sequence>MIGGRNLPDHNLYKTKFVVSLRRTWACTTDQLDHKLEECKHLNVCTGSLISADFVVTACHCLAFDDWYSSPPRHRKGFTRGDIPPYIDDRITKIHRRPFDPYIYRKTVTVQHAIQNQMTIFAGHPIIRFSPQRRHAAKLFTHHLCAASEQAKEPENWAHDLYELDIGLVKTCEPFVLNKDVSVALFVPPVLSEDHLKKMIDKNYVCLQAGFGRVLWGTNKVTAKPRTRSATILQHMFRYLSCNRECFHDVHNCMICSRHHGPKLATTRNGDSGGPVICDGFLTAIHSMGTFAEGWVERNYSVTLDPFGTKHVPRFRGEGLPSSPPSRGSRFSHFAMTVTEWTAEKRIADA</sequence>
<keyword evidence="11" id="KW-1185">Reference proteome</keyword>
<dbReference type="InterPro" id="IPR043504">
    <property type="entry name" value="Peptidase_S1_PA_chymotrypsin"/>
</dbReference>
<dbReference type="PROSITE" id="PS50240">
    <property type="entry name" value="TRYPSIN_DOM"/>
    <property type="match status" value="1"/>
</dbReference>
<dbReference type="GO" id="GO:0006508">
    <property type="term" value="P:proteolysis"/>
    <property type="evidence" value="ECO:0007669"/>
    <property type="project" value="UniProtKB-KW"/>
</dbReference>
<evidence type="ECO:0000256" key="3">
    <source>
        <dbReference type="ARBA" id="ARBA00022670"/>
    </source>
</evidence>
<dbReference type="InterPro" id="IPR001314">
    <property type="entry name" value="Peptidase_S1A"/>
</dbReference>
<dbReference type="EMBL" id="WIXP02000009">
    <property type="protein sequence ID" value="KAF6205570.1"/>
    <property type="molecule type" value="Genomic_DNA"/>
</dbReference>
<dbReference type="Gene3D" id="2.40.10.10">
    <property type="entry name" value="Trypsin-like serine proteases"/>
    <property type="match status" value="3"/>
</dbReference>
<dbReference type="InterPro" id="IPR009003">
    <property type="entry name" value="Peptidase_S1_PA"/>
</dbReference>
<evidence type="ECO:0000256" key="8">
    <source>
        <dbReference type="ARBA" id="ARBA00044036"/>
    </source>
</evidence>
<dbReference type="Proteomes" id="UP000466442">
    <property type="component" value="Linkage Group LG9"/>
</dbReference>
<keyword evidence="6" id="KW-0865">Zymogen</keyword>
<gene>
    <name evidence="10" type="ORF">GE061_019743</name>
</gene>
<accession>A0A8S9X8Y6</accession>
<dbReference type="GO" id="GO:0004252">
    <property type="term" value="F:serine-type endopeptidase activity"/>
    <property type="evidence" value="ECO:0007669"/>
    <property type="project" value="UniProtKB-EC"/>
</dbReference>
<keyword evidence="5" id="KW-0720">Serine protease</keyword>
<keyword evidence="2" id="KW-0964">Secreted</keyword>
<dbReference type="AlphaFoldDB" id="A0A8S9X8Y6"/>